<dbReference type="OMA" id="HEKCDEV"/>
<feature type="coiled-coil region" evidence="1">
    <location>
        <begin position="36"/>
        <end position="95"/>
    </location>
</feature>
<evidence type="ECO:0000256" key="1">
    <source>
        <dbReference type="SAM" id="Coils"/>
    </source>
</evidence>
<organism evidence="2 3">
    <name type="scientific">Entamoeba invadens IP1</name>
    <dbReference type="NCBI Taxonomy" id="370355"/>
    <lineage>
        <taxon>Eukaryota</taxon>
        <taxon>Amoebozoa</taxon>
        <taxon>Evosea</taxon>
        <taxon>Archamoebae</taxon>
        <taxon>Mastigamoebida</taxon>
        <taxon>Entamoebidae</taxon>
        <taxon>Entamoeba</taxon>
    </lineage>
</organism>
<dbReference type="Proteomes" id="UP000014680">
    <property type="component" value="Unassembled WGS sequence"/>
</dbReference>
<dbReference type="EMBL" id="KB206474">
    <property type="protein sequence ID" value="ELP91425.1"/>
    <property type="molecule type" value="Genomic_DNA"/>
</dbReference>
<dbReference type="VEuPathDB" id="AmoebaDB:EIN_155320"/>
<dbReference type="GeneID" id="14890242"/>
<keyword evidence="3" id="KW-1185">Reference proteome</keyword>
<dbReference type="KEGG" id="eiv:EIN_155320"/>
<dbReference type="AlphaFoldDB" id="A0A0A1U925"/>
<dbReference type="RefSeq" id="XP_004258196.1">
    <property type="nucleotide sequence ID" value="XM_004258148.1"/>
</dbReference>
<sequence length="261" mass="30387">MSTSGDKKKASGISINMATAKREELIDFIHACSERIRILKQKNSELQVDAKTQTEERELSEIRANDLERKIEAIKKVHDDKVSEMSDKLEQVKEQLSMATPDIPSILKLLDDTLDCADGEDSSDKEDEVVKTIRSEETKRVLEANDMKWKTEMLDQKETQETEFKKQKESLVSKYEEEKKELTSKIDEKTKQLLKADEDLKAANQIFSEYKARTCKTFESGKDFRKEHEKCDEVIFKLKAEVEKLKYENERLLEELKLKKN</sequence>
<evidence type="ECO:0000313" key="3">
    <source>
        <dbReference type="Proteomes" id="UP000014680"/>
    </source>
</evidence>
<gene>
    <name evidence="2" type="ORF">EIN_155320</name>
</gene>
<accession>A0A0A1U925</accession>
<keyword evidence="1" id="KW-0175">Coiled coil</keyword>
<name>A0A0A1U925_ENTIV</name>
<protein>
    <submittedName>
        <fullName evidence="2">Uncharacterized protein</fullName>
    </submittedName>
</protein>
<feature type="coiled-coil region" evidence="1">
    <location>
        <begin position="165"/>
        <end position="206"/>
    </location>
</feature>
<reference evidence="2 3" key="1">
    <citation type="submission" date="2012-10" db="EMBL/GenBank/DDBJ databases">
        <authorList>
            <person name="Zafar N."/>
            <person name="Inman J."/>
            <person name="Hall N."/>
            <person name="Lorenzi H."/>
            <person name="Caler E."/>
        </authorList>
    </citation>
    <scope>NUCLEOTIDE SEQUENCE [LARGE SCALE GENOMIC DNA]</scope>
    <source>
        <strain evidence="2 3">IP1</strain>
    </source>
</reference>
<proteinExistence type="predicted"/>
<dbReference type="OrthoDB" id="30106at2759"/>
<evidence type="ECO:0000313" key="2">
    <source>
        <dbReference type="EMBL" id="ELP91425.1"/>
    </source>
</evidence>